<name>A0ABV3ZGZ3_9BACT</name>
<dbReference type="SUPFAM" id="SSF53448">
    <property type="entry name" value="Nucleotide-diphospho-sugar transferases"/>
    <property type="match status" value="1"/>
</dbReference>
<dbReference type="InterPro" id="IPR029044">
    <property type="entry name" value="Nucleotide-diphossugar_trans"/>
</dbReference>
<dbReference type="Proteomes" id="UP001560573">
    <property type="component" value="Unassembled WGS sequence"/>
</dbReference>
<keyword evidence="2" id="KW-0328">Glycosyltransferase</keyword>
<sequence length="268" mass="30471">MSNLVSIVTPIYNAELYLKETIESVINQTFTNWELLLVDDCSSDNGVTVAKMFAERDSRIKVLLMPRNGGAAAARNMAIKNASGKYIAFLDSDDTWSKTKLAIQLDFMQKENVSFCFSSYNVVNENGEFLKQIKVRNTINYRGLLNGCSIGCLTVVYDVERFGKLYFLDSENTDTSVAPAILKRWGKEDYVLWLTIARMLHSTSDDVMAGVSLPLANYRKRTGGISSNKLNAAKYQWLVYRQIEKLNPLTSLYHFLCYFVHGLKKHFF</sequence>
<keyword evidence="2" id="KW-0808">Transferase</keyword>
<accession>A0ABV3ZGZ3</accession>
<dbReference type="EC" id="2.4.-.-" evidence="2"/>
<keyword evidence="3" id="KW-1185">Reference proteome</keyword>
<dbReference type="GO" id="GO:0016757">
    <property type="term" value="F:glycosyltransferase activity"/>
    <property type="evidence" value="ECO:0007669"/>
    <property type="project" value="UniProtKB-KW"/>
</dbReference>
<feature type="domain" description="Glycosyltransferase 2-like" evidence="1">
    <location>
        <begin position="6"/>
        <end position="135"/>
    </location>
</feature>
<evidence type="ECO:0000313" key="3">
    <source>
        <dbReference type="Proteomes" id="UP001560573"/>
    </source>
</evidence>
<protein>
    <submittedName>
        <fullName evidence="2">Glycosyltransferase family 2 protein</fullName>
        <ecNumber evidence="2">2.4.-.-</ecNumber>
    </submittedName>
</protein>
<evidence type="ECO:0000259" key="1">
    <source>
        <dbReference type="Pfam" id="PF00535"/>
    </source>
</evidence>
<dbReference type="InterPro" id="IPR001173">
    <property type="entry name" value="Glyco_trans_2-like"/>
</dbReference>
<evidence type="ECO:0000313" key="2">
    <source>
        <dbReference type="EMBL" id="MEX6688439.1"/>
    </source>
</evidence>
<dbReference type="PANTHER" id="PTHR22916:SF3">
    <property type="entry name" value="UDP-GLCNAC:BETAGAL BETA-1,3-N-ACETYLGLUCOSAMINYLTRANSFERASE-LIKE PROTEIN 1"/>
    <property type="match status" value="1"/>
</dbReference>
<dbReference type="Pfam" id="PF00535">
    <property type="entry name" value="Glycos_transf_2"/>
    <property type="match status" value="1"/>
</dbReference>
<reference evidence="2 3" key="1">
    <citation type="submission" date="2023-07" db="EMBL/GenBank/DDBJ databases">
        <authorList>
            <person name="Lian W.-H."/>
        </authorList>
    </citation>
    <scope>NUCLEOTIDE SEQUENCE [LARGE SCALE GENOMIC DNA]</scope>
    <source>
        <strain evidence="2 3">SYSU DXS3180</strain>
    </source>
</reference>
<comment type="caution">
    <text evidence="2">The sequence shown here is derived from an EMBL/GenBank/DDBJ whole genome shotgun (WGS) entry which is preliminary data.</text>
</comment>
<dbReference type="EMBL" id="JAULBC010000004">
    <property type="protein sequence ID" value="MEX6688439.1"/>
    <property type="molecule type" value="Genomic_DNA"/>
</dbReference>
<dbReference type="PANTHER" id="PTHR22916">
    <property type="entry name" value="GLYCOSYLTRANSFERASE"/>
    <property type="match status" value="1"/>
</dbReference>
<dbReference type="RefSeq" id="WP_369329849.1">
    <property type="nucleotide sequence ID" value="NZ_JAULBC010000004.1"/>
</dbReference>
<proteinExistence type="predicted"/>
<gene>
    <name evidence="2" type="ORF">QTN47_13075</name>
</gene>
<dbReference type="Gene3D" id="3.90.550.10">
    <property type="entry name" value="Spore Coat Polysaccharide Biosynthesis Protein SpsA, Chain A"/>
    <property type="match status" value="1"/>
</dbReference>
<organism evidence="2 3">
    <name type="scientific">Danxiaibacter flavus</name>
    <dbReference type="NCBI Taxonomy" id="3049108"/>
    <lineage>
        <taxon>Bacteria</taxon>
        <taxon>Pseudomonadati</taxon>
        <taxon>Bacteroidota</taxon>
        <taxon>Chitinophagia</taxon>
        <taxon>Chitinophagales</taxon>
        <taxon>Chitinophagaceae</taxon>
        <taxon>Danxiaibacter</taxon>
    </lineage>
</organism>
<dbReference type="CDD" id="cd00761">
    <property type="entry name" value="Glyco_tranf_GTA_type"/>
    <property type="match status" value="1"/>
</dbReference>